<dbReference type="PROSITE" id="PS50217">
    <property type="entry name" value="BZIP"/>
    <property type="match status" value="1"/>
</dbReference>
<dbReference type="PROSITE" id="PS00036">
    <property type="entry name" value="BZIP_BASIC"/>
    <property type="match status" value="1"/>
</dbReference>
<dbReference type="SUPFAM" id="SSF57959">
    <property type="entry name" value="Leucine zipper domain"/>
    <property type="match status" value="1"/>
</dbReference>
<dbReference type="Gene3D" id="1.10.880.10">
    <property type="entry name" value="Transcription factor, Skn-1-like, DNA-binding domain"/>
    <property type="match status" value="1"/>
</dbReference>
<feature type="non-terminal residue" evidence="8">
    <location>
        <position position="1"/>
    </location>
</feature>
<dbReference type="InterPro" id="IPR004827">
    <property type="entry name" value="bZIP"/>
</dbReference>
<evidence type="ECO:0000313" key="8">
    <source>
        <dbReference type="EMBL" id="PAA46058.1"/>
    </source>
</evidence>
<feature type="region of interest" description="Disordered" evidence="6">
    <location>
        <begin position="1"/>
        <end position="98"/>
    </location>
</feature>
<feature type="compositionally biased region" description="Polar residues" evidence="6">
    <location>
        <begin position="80"/>
        <end position="91"/>
    </location>
</feature>
<evidence type="ECO:0000256" key="2">
    <source>
        <dbReference type="ARBA" id="ARBA00023125"/>
    </source>
</evidence>
<gene>
    <name evidence="8" type="ORF">BOX15_Mlig030576g1</name>
</gene>
<reference evidence="8 9" key="1">
    <citation type="submission" date="2017-06" db="EMBL/GenBank/DDBJ databases">
        <title>A platform for efficient transgenesis in Macrostomum lignano, a flatworm model organism for stem cell research.</title>
        <authorList>
            <person name="Berezikov E."/>
        </authorList>
    </citation>
    <scope>NUCLEOTIDE SEQUENCE [LARGE SCALE GENOMIC DNA]</scope>
    <source>
        <strain evidence="8">DV1</strain>
        <tissue evidence="8">Whole organism</tissue>
    </source>
</reference>
<organism evidence="8 9">
    <name type="scientific">Macrostomum lignano</name>
    <dbReference type="NCBI Taxonomy" id="282301"/>
    <lineage>
        <taxon>Eukaryota</taxon>
        <taxon>Metazoa</taxon>
        <taxon>Spiralia</taxon>
        <taxon>Lophotrochozoa</taxon>
        <taxon>Platyhelminthes</taxon>
        <taxon>Rhabditophora</taxon>
        <taxon>Macrostomorpha</taxon>
        <taxon>Macrostomida</taxon>
        <taxon>Macrostomidae</taxon>
        <taxon>Macrostomum</taxon>
    </lineage>
</organism>
<dbReference type="AlphaFoldDB" id="A0A267D9S7"/>
<feature type="domain" description="BZIP" evidence="7">
    <location>
        <begin position="509"/>
        <end position="572"/>
    </location>
</feature>
<dbReference type="Proteomes" id="UP000215902">
    <property type="component" value="Unassembled WGS sequence"/>
</dbReference>
<comment type="caution">
    <text evidence="8">The sequence shown here is derived from an EMBL/GenBank/DDBJ whole genome shotgun (WGS) entry which is preliminary data.</text>
</comment>
<feature type="compositionally biased region" description="Low complexity" evidence="6">
    <location>
        <begin position="47"/>
        <end position="69"/>
    </location>
</feature>
<evidence type="ECO:0000259" key="7">
    <source>
        <dbReference type="PROSITE" id="PS50217"/>
    </source>
</evidence>
<dbReference type="GO" id="GO:0000981">
    <property type="term" value="F:DNA-binding transcription factor activity, RNA polymerase II-specific"/>
    <property type="evidence" value="ECO:0007669"/>
    <property type="project" value="TreeGrafter"/>
</dbReference>
<accession>A0A267D9S7</accession>
<dbReference type="PANTHER" id="PTHR24411:SF55">
    <property type="entry name" value="SEGMENTATION PROTEIN CAP'N'COLLAR"/>
    <property type="match status" value="1"/>
</dbReference>
<dbReference type="OrthoDB" id="7458135at2759"/>
<dbReference type="Pfam" id="PF03131">
    <property type="entry name" value="bZIP_Maf"/>
    <property type="match status" value="1"/>
</dbReference>
<dbReference type="InterPro" id="IPR004826">
    <property type="entry name" value="bZIP_Maf"/>
</dbReference>
<dbReference type="SUPFAM" id="SSF47454">
    <property type="entry name" value="A DNA-binding domain in eukaryotic transcription factors"/>
    <property type="match status" value="1"/>
</dbReference>
<dbReference type="EMBL" id="NIVC01005082">
    <property type="protein sequence ID" value="PAA46058.1"/>
    <property type="molecule type" value="Genomic_DNA"/>
</dbReference>
<keyword evidence="9" id="KW-1185">Reference proteome</keyword>
<dbReference type="GO" id="GO:0000978">
    <property type="term" value="F:RNA polymerase II cis-regulatory region sequence-specific DNA binding"/>
    <property type="evidence" value="ECO:0007669"/>
    <property type="project" value="InterPro"/>
</dbReference>
<dbReference type="InterPro" id="IPR008917">
    <property type="entry name" value="TF_DNA-bd_sf"/>
</dbReference>
<dbReference type="STRING" id="282301.A0A267D9S7"/>
<keyword evidence="1" id="KW-0805">Transcription regulation</keyword>
<evidence type="ECO:0000313" key="9">
    <source>
        <dbReference type="Proteomes" id="UP000215902"/>
    </source>
</evidence>
<sequence length="611" mass="65604">PPLASTQALRRHPTMHAAAAVASAASVTSEAMPAASGSPLSSEQWPSSYQGNHSNSGSSSPASISLLHQQSRKRRRTGGPLSSPTASNHNSKLPFHLPPMVKKEKSISLVAMETASTSESVSDASMPNGSGADQSSHAGANGKELFVLSLAVILSLTGGGGQAPWDEFSAASQPLPGVAKDAAMLPQLPHDLALIGGLSSKSDRISDWLAANPLALRQQQAAYPSTIVGWSPSTSTNSMWNDQDTVALAFYQQPDSKDLMLGGGAAAGVSVLPKPLTTMSSSSNGSQSPPQSTTSSSLWWQAGLESDANNGDEHLSESELQINAELDQLFPLGELDQLGFDPDSFMGLLNEPAVDISGAAGTDSEGQMMSAMLMPPKSEDGDQSEGFKTEECAGLRAMLHNHTYAASADAAAPWQPLLGNSDAAEDDSKSGIYLAEAPRLLQQQVDYQDYEDYEDNYDSRDMRSAMYRNKDPARLVAAGVKLTYNEVVTCSHQKFLALLQCYNRKQQAVLQEVRKRGKNRLAASKCRQKKSDRVGRVREELSELGQRTNRLAAQTEAAQAEERRLRDKYMQLYLTAFGRLRDAENRPLDPRVHRLQHGLDGSVILVARDAA</sequence>
<feature type="region of interest" description="Disordered" evidence="6">
    <location>
        <begin position="277"/>
        <end position="297"/>
    </location>
</feature>
<evidence type="ECO:0000256" key="5">
    <source>
        <dbReference type="ARBA" id="ARBA00023242"/>
    </source>
</evidence>
<keyword evidence="2" id="KW-0238">DNA-binding</keyword>
<dbReference type="InterPro" id="IPR047167">
    <property type="entry name" value="NFE2-like"/>
</dbReference>
<protein>
    <recommendedName>
        <fullName evidence="7">BZIP domain-containing protein</fullName>
    </recommendedName>
</protein>
<evidence type="ECO:0000256" key="6">
    <source>
        <dbReference type="SAM" id="MobiDB-lite"/>
    </source>
</evidence>
<keyword evidence="5" id="KW-0539">Nucleus</keyword>
<evidence type="ECO:0000256" key="3">
    <source>
        <dbReference type="ARBA" id="ARBA00023159"/>
    </source>
</evidence>
<name>A0A267D9S7_9PLAT</name>
<proteinExistence type="predicted"/>
<feature type="compositionally biased region" description="Low complexity" evidence="6">
    <location>
        <begin position="280"/>
        <end position="297"/>
    </location>
</feature>
<feature type="region of interest" description="Disordered" evidence="6">
    <location>
        <begin position="118"/>
        <end position="137"/>
    </location>
</feature>
<dbReference type="PANTHER" id="PTHR24411">
    <property type="entry name" value="NUCLEAR FACTOR ERYTHROID 2-RELATED FACTOR"/>
    <property type="match status" value="1"/>
</dbReference>
<keyword evidence="4" id="KW-0804">Transcription</keyword>
<feature type="compositionally biased region" description="Low complexity" evidence="6">
    <location>
        <begin position="17"/>
        <end position="27"/>
    </location>
</feature>
<evidence type="ECO:0000256" key="4">
    <source>
        <dbReference type="ARBA" id="ARBA00023163"/>
    </source>
</evidence>
<evidence type="ECO:0000256" key="1">
    <source>
        <dbReference type="ARBA" id="ARBA00023015"/>
    </source>
</evidence>
<keyword evidence="3" id="KW-0010">Activator</keyword>
<dbReference type="InterPro" id="IPR046347">
    <property type="entry name" value="bZIP_sf"/>
</dbReference>
<dbReference type="GO" id="GO:0005634">
    <property type="term" value="C:nucleus"/>
    <property type="evidence" value="ECO:0007669"/>
    <property type="project" value="TreeGrafter"/>
</dbReference>